<feature type="region of interest" description="Disordered" evidence="1">
    <location>
        <begin position="98"/>
        <end position="122"/>
    </location>
</feature>
<protein>
    <submittedName>
        <fullName evidence="2">Uncharacterized protein</fullName>
    </submittedName>
</protein>
<proteinExistence type="predicted"/>
<dbReference type="EMBL" id="JBBPBN010000257">
    <property type="protein sequence ID" value="KAK8491932.1"/>
    <property type="molecule type" value="Genomic_DNA"/>
</dbReference>
<feature type="compositionally biased region" description="Polar residues" evidence="1">
    <location>
        <begin position="112"/>
        <end position="122"/>
    </location>
</feature>
<reference evidence="2 3" key="1">
    <citation type="journal article" date="2024" name="G3 (Bethesda)">
        <title>Genome assembly of Hibiscus sabdariffa L. provides insights into metabolisms of medicinal natural products.</title>
        <authorList>
            <person name="Kim T."/>
        </authorList>
    </citation>
    <scope>NUCLEOTIDE SEQUENCE [LARGE SCALE GENOMIC DNA]</scope>
    <source>
        <strain evidence="2">TK-2024</strain>
        <tissue evidence="2">Old leaves</tissue>
    </source>
</reference>
<evidence type="ECO:0000313" key="3">
    <source>
        <dbReference type="Proteomes" id="UP001396334"/>
    </source>
</evidence>
<organism evidence="2 3">
    <name type="scientific">Hibiscus sabdariffa</name>
    <name type="common">roselle</name>
    <dbReference type="NCBI Taxonomy" id="183260"/>
    <lineage>
        <taxon>Eukaryota</taxon>
        <taxon>Viridiplantae</taxon>
        <taxon>Streptophyta</taxon>
        <taxon>Embryophyta</taxon>
        <taxon>Tracheophyta</taxon>
        <taxon>Spermatophyta</taxon>
        <taxon>Magnoliopsida</taxon>
        <taxon>eudicotyledons</taxon>
        <taxon>Gunneridae</taxon>
        <taxon>Pentapetalae</taxon>
        <taxon>rosids</taxon>
        <taxon>malvids</taxon>
        <taxon>Malvales</taxon>
        <taxon>Malvaceae</taxon>
        <taxon>Malvoideae</taxon>
        <taxon>Hibiscus</taxon>
    </lineage>
</organism>
<name>A0ABR2AFJ0_9ROSI</name>
<gene>
    <name evidence="2" type="ORF">V6N11_014056</name>
</gene>
<comment type="caution">
    <text evidence="2">The sequence shown here is derived from an EMBL/GenBank/DDBJ whole genome shotgun (WGS) entry which is preliminary data.</text>
</comment>
<evidence type="ECO:0000256" key="1">
    <source>
        <dbReference type="SAM" id="MobiDB-lite"/>
    </source>
</evidence>
<accession>A0ABR2AFJ0</accession>
<dbReference type="Proteomes" id="UP001396334">
    <property type="component" value="Unassembled WGS sequence"/>
</dbReference>
<keyword evidence="3" id="KW-1185">Reference proteome</keyword>
<evidence type="ECO:0000313" key="2">
    <source>
        <dbReference type="EMBL" id="KAK8491932.1"/>
    </source>
</evidence>
<sequence>MTWPAVGSMTEDSAKKELAYSQLPLAGTITFLDPFGNSQHFSPPLPQKRKRETVKLRSTFASQGKTRNNRCRSAFSVLQPTHKDPRDPMADCGLIHPKFKANLEGNEREEPISSTSQSDNGE</sequence>